<gene>
    <name evidence="1" type="ORF">CEXT_671901</name>
</gene>
<dbReference type="Proteomes" id="UP001054945">
    <property type="component" value="Unassembled WGS sequence"/>
</dbReference>
<name>A0AAV4S150_CAEEX</name>
<comment type="caution">
    <text evidence="1">The sequence shown here is derived from an EMBL/GenBank/DDBJ whole genome shotgun (WGS) entry which is preliminary data.</text>
</comment>
<organism evidence="1 2">
    <name type="scientific">Caerostris extrusa</name>
    <name type="common">Bark spider</name>
    <name type="synonym">Caerostris bankana</name>
    <dbReference type="NCBI Taxonomy" id="172846"/>
    <lineage>
        <taxon>Eukaryota</taxon>
        <taxon>Metazoa</taxon>
        <taxon>Ecdysozoa</taxon>
        <taxon>Arthropoda</taxon>
        <taxon>Chelicerata</taxon>
        <taxon>Arachnida</taxon>
        <taxon>Araneae</taxon>
        <taxon>Araneomorphae</taxon>
        <taxon>Entelegynae</taxon>
        <taxon>Araneoidea</taxon>
        <taxon>Araneidae</taxon>
        <taxon>Caerostris</taxon>
    </lineage>
</organism>
<proteinExistence type="predicted"/>
<reference evidence="1 2" key="1">
    <citation type="submission" date="2021-06" db="EMBL/GenBank/DDBJ databases">
        <title>Caerostris extrusa draft genome.</title>
        <authorList>
            <person name="Kono N."/>
            <person name="Arakawa K."/>
        </authorList>
    </citation>
    <scope>NUCLEOTIDE SEQUENCE [LARGE SCALE GENOMIC DNA]</scope>
</reference>
<evidence type="ECO:0000313" key="2">
    <source>
        <dbReference type="Proteomes" id="UP001054945"/>
    </source>
</evidence>
<protein>
    <submittedName>
        <fullName evidence="1">Uncharacterized protein</fullName>
    </submittedName>
</protein>
<dbReference type="EMBL" id="BPLR01008746">
    <property type="protein sequence ID" value="GIY26911.1"/>
    <property type="molecule type" value="Genomic_DNA"/>
</dbReference>
<sequence length="98" mass="10926">MLCINCELNARQITRNRCDKLRKSIKLLFQKQKRNNGATIVKLKQSIIAVGILLTAAWNANKFTGTRNTSVPAEESDKCFSSMQPLFSSVSLSPCTFS</sequence>
<evidence type="ECO:0000313" key="1">
    <source>
        <dbReference type="EMBL" id="GIY26911.1"/>
    </source>
</evidence>
<dbReference type="AlphaFoldDB" id="A0AAV4S150"/>
<keyword evidence="2" id="KW-1185">Reference proteome</keyword>
<accession>A0AAV4S150</accession>